<organism evidence="3 4">
    <name type="scientific">Kitasatospora misakiensis</name>
    <dbReference type="NCBI Taxonomy" id="67330"/>
    <lineage>
        <taxon>Bacteria</taxon>
        <taxon>Bacillati</taxon>
        <taxon>Actinomycetota</taxon>
        <taxon>Actinomycetes</taxon>
        <taxon>Kitasatosporales</taxon>
        <taxon>Streptomycetaceae</taxon>
        <taxon>Kitasatospora</taxon>
    </lineage>
</organism>
<sequence length="150" mass="15259">MVGTTTWIRPLAEAGDDLPAHWEVSGSACRTTQGLFAAWAGALRFPDYFGHNWAAFNDCLRDALSGVGTTGGASGPATLVVREAGGLLADEPAKALGILLSVLADHADLAGAGGGPALLLLLDDEPEPLLDLGRRLAAVGWETSIPGSGA</sequence>
<accession>A0ABW0WTS3</accession>
<protein>
    <submittedName>
        <fullName evidence="3">Barstar family protein</fullName>
    </submittedName>
</protein>
<evidence type="ECO:0000313" key="4">
    <source>
        <dbReference type="Proteomes" id="UP001595975"/>
    </source>
</evidence>
<reference evidence="4" key="1">
    <citation type="journal article" date="2019" name="Int. J. Syst. Evol. Microbiol.">
        <title>The Global Catalogue of Microorganisms (GCM) 10K type strain sequencing project: providing services to taxonomists for standard genome sequencing and annotation.</title>
        <authorList>
            <consortium name="The Broad Institute Genomics Platform"/>
            <consortium name="The Broad Institute Genome Sequencing Center for Infectious Disease"/>
            <person name="Wu L."/>
            <person name="Ma J."/>
        </authorList>
    </citation>
    <scope>NUCLEOTIDE SEQUENCE [LARGE SCALE GENOMIC DNA]</scope>
    <source>
        <strain evidence="4">CGMCC 4.1437</strain>
    </source>
</reference>
<comment type="caution">
    <text evidence="3">The sequence shown here is derived from an EMBL/GenBank/DDBJ whole genome shotgun (WGS) entry which is preliminary data.</text>
</comment>
<name>A0ABW0WTS3_9ACTN</name>
<dbReference type="RefSeq" id="WP_380223235.1">
    <property type="nucleotide sequence ID" value="NZ_JBHSOF010000001.1"/>
</dbReference>
<dbReference type="Pfam" id="PF01337">
    <property type="entry name" value="Barstar"/>
    <property type="match status" value="1"/>
</dbReference>
<dbReference type="InterPro" id="IPR000468">
    <property type="entry name" value="Barstar"/>
</dbReference>
<comment type="similarity">
    <text evidence="1">Belongs to the barstar family.</text>
</comment>
<keyword evidence="4" id="KW-1185">Reference proteome</keyword>
<dbReference type="Proteomes" id="UP001595975">
    <property type="component" value="Unassembled WGS sequence"/>
</dbReference>
<evidence type="ECO:0000313" key="3">
    <source>
        <dbReference type="EMBL" id="MFC5661672.1"/>
    </source>
</evidence>
<dbReference type="InterPro" id="IPR035905">
    <property type="entry name" value="Barstar-like_sf"/>
</dbReference>
<dbReference type="Gene3D" id="3.30.370.10">
    <property type="entry name" value="Barstar-like"/>
    <property type="match status" value="1"/>
</dbReference>
<evidence type="ECO:0000256" key="1">
    <source>
        <dbReference type="ARBA" id="ARBA00006845"/>
    </source>
</evidence>
<dbReference type="SUPFAM" id="SSF52038">
    <property type="entry name" value="Barstar-related"/>
    <property type="match status" value="1"/>
</dbReference>
<evidence type="ECO:0000259" key="2">
    <source>
        <dbReference type="Pfam" id="PF01337"/>
    </source>
</evidence>
<gene>
    <name evidence="3" type="ORF">ACFP3U_01605</name>
</gene>
<feature type="domain" description="Barstar (barnase inhibitor)" evidence="2">
    <location>
        <begin position="23"/>
        <end position="108"/>
    </location>
</feature>
<proteinExistence type="inferred from homology"/>
<dbReference type="EMBL" id="JBHSOF010000001">
    <property type="protein sequence ID" value="MFC5661672.1"/>
    <property type="molecule type" value="Genomic_DNA"/>
</dbReference>